<gene>
    <name evidence="2" type="ORF">D9619_005187</name>
</gene>
<keyword evidence="1" id="KW-0472">Membrane</keyword>
<keyword evidence="3" id="KW-1185">Reference proteome</keyword>
<comment type="caution">
    <text evidence="2">The sequence shown here is derived from an EMBL/GenBank/DDBJ whole genome shotgun (WGS) entry which is preliminary data.</text>
</comment>
<sequence>MLPPYLNTMYAITYFAGISAANYWLSYTMCIGTIAALIINDISTWMAYLTNLTEGNGVYRFFFFGWRTLSPSWRKLFLVWAVFDSLATLIYICISLWLAAWTPEASKDVEDDEDFGCWQDTSLVWGSILGLVVSWPFVLWTELIIQRNHIVSATDWISVYLFIAQIALLAIPSIFSLLRRLCT</sequence>
<accession>A0A8H5BVV8</accession>
<reference evidence="2 3" key="1">
    <citation type="journal article" date="2020" name="ISME J.">
        <title>Uncovering the hidden diversity of litter-decomposition mechanisms in mushroom-forming fungi.</title>
        <authorList>
            <person name="Floudas D."/>
            <person name="Bentzer J."/>
            <person name="Ahren D."/>
            <person name="Johansson T."/>
            <person name="Persson P."/>
            <person name="Tunlid A."/>
        </authorList>
    </citation>
    <scope>NUCLEOTIDE SEQUENCE [LARGE SCALE GENOMIC DNA]</scope>
    <source>
        <strain evidence="2 3">CBS 101986</strain>
    </source>
</reference>
<name>A0A8H5BVV8_9AGAR</name>
<dbReference type="EMBL" id="JAACJJ010000001">
    <property type="protein sequence ID" value="KAF5330529.1"/>
    <property type="molecule type" value="Genomic_DNA"/>
</dbReference>
<feature type="transmembrane region" description="Helical" evidence="1">
    <location>
        <begin position="12"/>
        <end position="39"/>
    </location>
</feature>
<evidence type="ECO:0000256" key="1">
    <source>
        <dbReference type="SAM" id="Phobius"/>
    </source>
</evidence>
<feature type="transmembrane region" description="Helical" evidence="1">
    <location>
        <begin position="122"/>
        <end position="145"/>
    </location>
</feature>
<keyword evidence="1" id="KW-0812">Transmembrane</keyword>
<evidence type="ECO:0000313" key="2">
    <source>
        <dbReference type="EMBL" id="KAF5330529.1"/>
    </source>
</evidence>
<feature type="transmembrane region" description="Helical" evidence="1">
    <location>
        <begin position="77"/>
        <end position="102"/>
    </location>
</feature>
<evidence type="ECO:0000313" key="3">
    <source>
        <dbReference type="Proteomes" id="UP000567179"/>
    </source>
</evidence>
<organism evidence="2 3">
    <name type="scientific">Psilocybe cf. subviscida</name>
    <dbReference type="NCBI Taxonomy" id="2480587"/>
    <lineage>
        <taxon>Eukaryota</taxon>
        <taxon>Fungi</taxon>
        <taxon>Dikarya</taxon>
        <taxon>Basidiomycota</taxon>
        <taxon>Agaricomycotina</taxon>
        <taxon>Agaricomycetes</taxon>
        <taxon>Agaricomycetidae</taxon>
        <taxon>Agaricales</taxon>
        <taxon>Agaricineae</taxon>
        <taxon>Strophariaceae</taxon>
        <taxon>Psilocybe</taxon>
    </lineage>
</organism>
<dbReference type="AlphaFoldDB" id="A0A8H5BVV8"/>
<protein>
    <submittedName>
        <fullName evidence="2">Uncharacterized protein</fullName>
    </submittedName>
</protein>
<dbReference type="Proteomes" id="UP000567179">
    <property type="component" value="Unassembled WGS sequence"/>
</dbReference>
<dbReference type="OrthoDB" id="3025936at2759"/>
<keyword evidence="1" id="KW-1133">Transmembrane helix</keyword>
<feature type="transmembrane region" description="Helical" evidence="1">
    <location>
        <begin position="157"/>
        <end position="178"/>
    </location>
</feature>
<proteinExistence type="predicted"/>